<keyword evidence="1" id="KW-0472">Membrane</keyword>
<proteinExistence type="predicted"/>
<dbReference type="AlphaFoldDB" id="A0A0H3KTH6"/>
<evidence type="ECO:0000256" key="1">
    <source>
        <dbReference type="SAM" id="Phobius"/>
    </source>
</evidence>
<organism evidence="2 3">
    <name type="scientific">Burkholderia multivorans (strain ATCC 17616 / 249)</name>
    <dbReference type="NCBI Taxonomy" id="395019"/>
    <lineage>
        <taxon>Bacteria</taxon>
        <taxon>Pseudomonadati</taxon>
        <taxon>Pseudomonadota</taxon>
        <taxon>Betaproteobacteria</taxon>
        <taxon>Burkholderiales</taxon>
        <taxon>Burkholderiaceae</taxon>
        <taxon>Burkholderia</taxon>
        <taxon>Burkholderia cepacia complex</taxon>
    </lineage>
</organism>
<keyword evidence="3" id="KW-1185">Reference proteome</keyword>
<dbReference type="Proteomes" id="UP000008815">
    <property type="component" value="Chromosome 2"/>
</dbReference>
<evidence type="ECO:0000313" key="3">
    <source>
        <dbReference type="Proteomes" id="UP000008815"/>
    </source>
</evidence>
<dbReference type="HOGENOM" id="CLU_149962_1_0_4"/>
<name>A0A0H3KTH6_BURM1</name>
<dbReference type="KEGG" id="bmj:BMULJ_05098"/>
<dbReference type="PANTHER" id="PTHR38146">
    <property type="entry name" value="30S RIBOSOMAL PROTEIN S12, CHLOROPLASTIC"/>
    <property type="match status" value="1"/>
</dbReference>
<feature type="transmembrane region" description="Helical" evidence="1">
    <location>
        <begin position="39"/>
        <end position="59"/>
    </location>
</feature>
<protein>
    <submittedName>
        <fullName evidence="2">Uncharacterized protein</fullName>
    </submittedName>
</protein>
<accession>A0A0H3KTH6</accession>
<sequence>MLYNPKAFFTHAALLDQAFAHCPKFPTAASRRSLGRVSVPVWLVVLSDQLLIVALVGLYPTN</sequence>
<reference evidence="2 3" key="1">
    <citation type="submission" date="2007-04" db="EMBL/GenBank/DDBJ databases">
        <title>Complete genome sequence of Burkholderia multivorans ATCC 17616.</title>
        <authorList>
            <person name="Ohtsubo Y."/>
            <person name="Yamashita A."/>
            <person name="Kurokawa K."/>
            <person name="Takami H."/>
            <person name="Yuhara S."/>
            <person name="Nishiyama E."/>
            <person name="Endo R."/>
            <person name="Miyazaki R."/>
            <person name="Ono A."/>
            <person name="Yano K."/>
            <person name="Ito M."/>
            <person name="Sota M."/>
            <person name="Yuji N."/>
            <person name="Hattori M."/>
            <person name="Tsuda M."/>
        </authorList>
    </citation>
    <scope>NUCLEOTIDE SEQUENCE [LARGE SCALE GENOMIC DNA]</scope>
    <source>
        <strain evidence="3">ATCC 17616 / 249</strain>
    </source>
</reference>
<gene>
    <name evidence="2" type="ordered locus">BMULJ_05098</name>
</gene>
<evidence type="ECO:0000313" key="2">
    <source>
        <dbReference type="EMBL" id="BAG46937.1"/>
    </source>
</evidence>
<dbReference type="PANTHER" id="PTHR38146:SF8">
    <property type="entry name" value="TIFY DOMAIN-CONTAINING PROTEIN"/>
    <property type="match status" value="1"/>
</dbReference>
<keyword evidence="1" id="KW-1133">Transmembrane helix</keyword>
<dbReference type="EMBL" id="AP009386">
    <property type="protein sequence ID" value="BAG46937.1"/>
    <property type="molecule type" value="Genomic_DNA"/>
</dbReference>
<keyword evidence="1" id="KW-0812">Transmembrane</keyword>